<dbReference type="InterPro" id="IPR051816">
    <property type="entry name" value="Glycosyl_Hydrolase_31"/>
</dbReference>
<feature type="domain" description="Glycosyl hydrolase family 31 C-terminal" evidence="7">
    <location>
        <begin position="664"/>
        <end position="712"/>
    </location>
</feature>
<evidence type="ECO:0000259" key="5">
    <source>
        <dbReference type="Pfam" id="PF13802"/>
    </source>
</evidence>
<dbReference type="Gene3D" id="2.60.40.1760">
    <property type="entry name" value="glycosyl hydrolase (family 31)"/>
    <property type="match status" value="1"/>
</dbReference>
<evidence type="ECO:0000313" key="8">
    <source>
        <dbReference type="EMBL" id="SDG24117.1"/>
    </source>
</evidence>
<dbReference type="InterPro" id="IPR048395">
    <property type="entry name" value="Glyco_hydro_31_C"/>
</dbReference>
<dbReference type="InterPro" id="IPR033403">
    <property type="entry name" value="DUF5110"/>
</dbReference>
<feature type="domain" description="Glycoside hydrolase family 31 TIM barrel" evidence="4">
    <location>
        <begin position="242"/>
        <end position="582"/>
    </location>
</feature>
<evidence type="ECO:0000259" key="7">
    <source>
        <dbReference type="Pfam" id="PF21365"/>
    </source>
</evidence>
<keyword evidence="2 8" id="KW-0378">Hydrolase</keyword>
<keyword evidence="2" id="KW-0326">Glycosidase</keyword>
<protein>
    <submittedName>
        <fullName evidence="8">Alpha-D-xyloside xylohydrolase</fullName>
    </submittedName>
</protein>
<dbReference type="GO" id="GO:0005975">
    <property type="term" value="P:carbohydrate metabolic process"/>
    <property type="evidence" value="ECO:0007669"/>
    <property type="project" value="InterPro"/>
</dbReference>
<dbReference type="PANTHER" id="PTHR43863">
    <property type="entry name" value="HYDROLASE, PUTATIVE (AFU_ORTHOLOGUE AFUA_1G03140)-RELATED"/>
    <property type="match status" value="1"/>
</dbReference>
<dbReference type="GO" id="GO:0030246">
    <property type="term" value="F:carbohydrate binding"/>
    <property type="evidence" value="ECO:0007669"/>
    <property type="project" value="InterPro"/>
</dbReference>
<dbReference type="RefSeq" id="WP_089874219.1">
    <property type="nucleotide sequence ID" value="NZ_FNBH01000003.1"/>
</dbReference>
<dbReference type="Pfam" id="PF01055">
    <property type="entry name" value="Glyco_hydro_31_2nd"/>
    <property type="match status" value="1"/>
</dbReference>
<dbReference type="Gene3D" id="2.60.40.1180">
    <property type="entry name" value="Golgi alpha-mannosidase II"/>
    <property type="match status" value="2"/>
</dbReference>
<keyword evidence="3" id="KW-0732">Signal</keyword>
<dbReference type="PANTHER" id="PTHR43863:SF2">
    <property type="entry name" value="MALTASE-GLUCOAMYLASE"/>
    <property type="match status" value="1"/>
</dbReference>
<feature type="domain" description="DUF5110" evidence="6">
    <location>
        <begin position="728"/>
        <end position="794"/>
    </location>
</feature>
<feature type="domain" description="Glycoside hydrolase family 31 N-terminal" evidence="5">
    <location>
        <begin position="43"/>
        <end position="200"/>
    </location>
</feature>
<dbReference type="EMBL" id="FNBH01000003">
    <property type="protein sequence ID" value="SDG24117.1"/>
    <property type="molecule type" value="Genomic_DNA"/>
</dbReference>
<evidence type="ECO:0000259" key="6">
    <source>
        <dbReference type="Pfam" id="PF17137"/>
    </source>
</evidence>
<evidence type="ECO:0000256" key="2">
    <source>
        <dbReference type="RuleBase" id="RU361185"/>
    </source>
</evidence>
<dbReference type="STRING" id="454006.SAMN05421825_3016"/>
<dbReference type="InterPro" id="IPR025887">
    <property type="entry name" value="Glyco_hydro_31_N_dom"/>
</dbReference>
<comment type="similarity">
    <text evidence="1 2">Belongs to the glycosyl hydrolase 31 family.</text>
</comment>
<dbReference type="OrthoDB" id="176168at2"/>
<dbReference type="CDD" id="cd14752">
    <property type="entry name" value="GH31_N"/>
    <property type="match status" value="1"/>
</dbReference>
<feature type="chain" id="PRO_5011540405" evidence="3">
    <location>
        <begin position="25"/>
        <end position="814"/>
    </location>
</feature>
<dbReference type="AlphaFoldDB" id="A0A1G7SLZ6"/>
<gene>
    <name evidence="8" type="ORF">SAMN05421825_3016</name>
</gene>
<keyword evidence="9" id="KW-1185">Reference proteome</keyword>
<dbReference type="SUPFAM" id="SSF51445">
    <property type="entry name" value="(Trans)glycosidases"/>
    <property type="match status" value="1"/>
</dbReference>
<evidence type="ECO:0000256" key="3">
    <source>
        <dbReference type="SAM" id="SignalP"/>
    </source>
</evidence>
<feature type="domain" description="Glycosyl hydrolase family 31 C-terminal" evidence="7">
    <location>
        <begin position="593"/>
        <end position="632"/>
    </location>
</feature>
<evidence type="ECO:0000313" key="9">
    <source>
        <dbReference type="Proteomes" id="UP000199203"/>
    </source>
</evidence>
<evidence type="ECO:0000256" key="1">
    <source>
        <dbReference type="ARBA" id="ARBA00007806"/>
    </source>
</evidence>
<evidence type="ECO:0000259" key="4">
    <source>
        <dbReference type="Pfam" id="PF01055"/>
    </source>
</evidence>
<dbReference type="Gene3D" id="3.20.20.80">
    <property type="entry name" value="Glycosidases"/>
    <property type="match status" value="1"/>
</dbReference>
<dbReference type="InterPro" id="IPR000322">
    <property type="entry name" value="Glyco_hydro_31_TIM"/>
</dbReference>
<dbReference type="Pfam" id="PF21365">
    <property type="entry name" value="Glyco_hydro_31_3rd"/>
    <property type="match status" value="2"/>
</dbReference>
<organism evidence="8 9">
    <name type="scientific">Epilithonimonas hungarica</name>
    <dbReference type="NCBI Taxonomy" id="454006"/>
    <lineage>
        <taxon>Bacteria</taxon>
        <taxon>Pseudomonadati</taxon>
        <taxon>Bacteroidota</taxon>
        <taxon>Flavobacteriia</taxon>
        <taxon>Flavobacteriales</taxon>
        <taxon>Weeksellaceae</taxon>
        <taxon>Chryseobacterium group</taxon>
        <taxon>Epilithonimonas</taxon>
    </lineage>
</organism>
<dbReference type="Pfam" id="PF13802">
    <property type="entry name" value="Gal_mutarotas_2"/>
    <property type="match status" value="1"/>
</dbReference>
<dbReference type="SUPFAM" id="SSF74650">
    <property type="entry name" value="Galactose mutarotase-like"/>
    <property type="match status" value="1"/>
</dbReference>
<sequence>MNFNKIKIKAIIVTVVVISGNINAQSYQKTDSGLKFSNDNMNVEVKLYGENTVRIIKYPAGKAFDKNSLSVIKKEQKTRFSVSESNHIISLKTNDVQLFIDVKNGEITYNSSSGKELLKETGSDFKPFNDAGNPTYSVTQSFQLEKDEPIYGLGILQNGKMSQRNTDVKMIQNNTWDFVPFFQSVKGYGVFWDNYSPTQFTDKPDKTSFSSEVGEGVDYYFIYGKNADGVVAGMRNLTGKVPMIPLWTYGYWQSKERYKSQDELVDVVKKYRELKVPLDGIIQDWQYWGNNYQWNAMDFISPDFPDAKKMIQDIHDRNAHLSVSIWSSFGPMTNQYREMDKKGMLFDFKTWPESGREVWPPDMNYPSGVRVYDTYNPEARNIYWKYLNKGVFSLGVDTWWMDSTEPDHLSQKPEDLDTKTYLGSFRKVRNAYPLMTVGGVYDHQRETTSDKRVFILTRSAFAGQQRYAANTWSGDVNSSWESLRNQVPAGLNFSLTGNPNFNSDIGGFFAGVYKRNGGTKNPMFQELYVRWLQYGTFTPMMRSHGTDVPREIYQFGKKGDVVYDIIEKFIRLRYNMLPYIYSTSWDVSKNNSSFLKALSMDFSSDKKAWDINNEYLFGKSFLVAPILNPQYTPEKFIKTDENEGWNKTDATKKENSLSNIDFTQNKTVKVYLPAGSDWFDFWTDEKHKGGQEIEKSVNLQSIPLYVKAGSIIPFGPDVQYATEKKWDNLTVKIYPGTDADFVLYEDEFDNYNYEKGDYTEIPFHWNDKSKTLTIDSRKGNFKGMIDKRNFVVILPDGQQQSLSYSGKKVNVNFK</sequence>
<dbReference type="Proteomes" id="UP000199203">
    <property type="component" value="Unassembled WGS sequence"/>
</dbReference>
<dbReference type="GO" id="GO:0004553">
    <property type="term" value="F:hydrolase activity, hydrolyzing O-glycosyl compounds"/>
    <property type="evidence" value="ECO:0007669"/>
    <property type="project" value="InterPro"/>
</dbReference>
<name>A0A1G7SLZ6_9FLAO</name>
<dbReference type="InterPro" id="IPR011013">
    <property type="entry name" value="Gal_mutarotase_sf_dom"/>
</dbReference>
<dbReference type="SUPFAM" id="SSF51011">
    <property type="entry name" value="Glycosyl hydrolase domain"/>
    <property type="match status" value="1"/>
</dbReference>
<feature type="signal peptide" evidence="3">
    <location>
        <begin position="1"/>
        <end position="24"/>
    </location>
</feature>
<reference evidence="9" key="1">
    <citation type="submission" date="2016-10" db="EMBL/GenBank/DDBJ databases">
        <authorList>
            <person name="Varghese N."/>
            <person name="Submissions S."/>
        </authorList>
    </citation>
    <scope>NUCLEOTIDE SEQUENCE [LARGE SCALE GENOMIC DNA]</scope>
    <source>
        <strain evidence="9">DSM 19684</strain>
    </source>
</reference>
<dbReference type="InterPro" id="IPR017853">
    <property type="entry name" value="GH"/>
</dbReference>
<dbReference type="InterPro" id="IPR013780">
    <property type="entry name" value="Glyco_hydro_b"/>
</dbReference>
<proteinExistence type="inferred from homology"/>
<accession>A0A1G7SLZ6</accession>
<dbReference type="Pfam" id="PF17137">
    <property type="entry name" value="DUF5110"/>
    <property type="match status" value="1"/>
</dbReference>
<dbReference type="CDD" id="cd06591">
    <property type="entry name" value="GH31_xylosidase_XylS"/>
    <property type="match status" value="1"/>
</dbReference>